<dbReference type="EMBL" id="JACCBU010000001">
    <property type="protein sequence ID" value="NYE73486.1"/>
    <property type="molecule type" value="Genomic_DNA"/>
</dbReference>
<sequence length="746" mass="79200">MVLTNPTDRPRTLAEALRSAGRDFLIRLIELRPDLGYPLPADLAELAGRAATTTSTVRTLDRLDAWTRLVAEILAALPDPTTPAEAAELAAGTVADLAGPDSVAAAVDRAIGALRDRALLWGTHELRLTRAVREYFGPYPGGLAPPSPQPLDPGQVAERLAAAGPDERDVLARLTYSPAGAVRNADRPVSIEQAATPIDRLLARGLIRPLTPETVILPREVAWHLREARFAATPVPATAPPVGGRHRDGSVVDRAAAGAAYGLLEDVVGVAALLEEASHRLVRDGGVASRDLTQLARALGTDLAQTAFVVELGAAADLYGTGGGNRLLPTTSYDRWVGEPLPDRWLRLVRAWMIMERYPGRELAAGQHALGPELAAPAAPAARSLIMELMHAAGPGTVLDHDQLVAAVGWHRPRLATAGQPTIAELTTWIWREAGYLGLTGLGAVSGFAVALNPSGTEGPDAALPEPLAALFPGLVDSIIVQADLTAVAAGPLPYRLAEELRLLAVQESRGGAGVYRFSAESLRRAFDAGWTAERIHDWLSHHSATSIPQPLGYLVDDVARQYGSVRIGPATSYLRVDDEARAQTILNHPGAAQLGLRRLGPGVLIAAAEPYQLVEFVREIGFAPAAEDEFGRNLAPPDRLRATVFERVRTPGTARPAELADAILAGDRGRDPDRVETAELLSRLTRAAKNASPVLLGYVGPDGDPVERRLTPVDLGEGVLRAVLADDSAVLRIPLSRVSSVIPLQ</sequence>
<dbReference type="InterPro" id="IPR032830">
    <property type="entry name" value="XPB/Ssl2_N"/>
</dbReference>
<feature type="domain" description="Helicase XPB/Ssl2 N-terminal" evidence="1">
    <location>
        <begin position="479"/>
        <end position="600"/>
    </location>
</feature>
<dbReference type="AlphaFoldDB" id="A0A7Y9LEX2"/>
<protein>
    <recommendedName>
        <fullName evidence="1">Helicase XPB/Ssl2 N-terminal domain-containing protein</fullName>
    </recommendedName>
</protein>
<evidence type="ECO:0000313" key="2">
    <source>
        <dbReference type="EMBL" id="NYE73486.1"/>
    </source>
</evidence>
<keyword evidence="3" id="KW-1185">Reference proteome</keyword>
<reference evidence="2 3" key="1">
    <citation type="submission" date="2020-07" db="EMBL/GenBank/DDBJ databases">
        <title>Sequencing the genomes of 1000 actinobacteria strains.</title>
        <authorList>
            <person name="Klenk H.-P."/>
        </authorList>
    </citation>
    <scope>NUCLEOTIDE SEQUENCE [LARGE SCALE GENOMIC DNA]</scope>
    <source>
        <strain evidence="2 3">DSM 22083</strain>
    </source>
</reference>
<evidence type="ECO:0000259" key="1">
    <source>
        <dbReference type="Pfam" id="PF13625"/>
    </source>
</evidence>
<evidence type="ECO:0000313" key="3">
    <source>
        <dbReference type="Proteomes" id="UP000569914"/>
    </source>
</evidence>
<dbReference type="PROSITE" id="PS52050">
    <property type="entry name" value="WYL"/>
    <property type="match status" value="1"/>
</dbReference>
<organism evidence="2 3">
    <name type="scientific">Microlunatus parietis</name>
    <dbReference type="NCBI Taxonomy" id="682979"/>
    <lineage>
        <taxon>Bacteria</taxon>
        <taxon>Bacillati</taxon>
        <taxon>Actinomycetota</taxon>
        <taxon>Actinomycetes</taxon>
        <taxon>Propionibacteriales</taxon>
        <taxon>Propionibacteriaceae</taxon>
        <taxon>Microlunatus</taxon>
    </lineage>
</organism>
<name>A0A7Y9LEX2_9ACTN</name>
<dbReference type="Proteomes" id="UP000569914">
    <property type="component" value="Unassembled WGS sequence"/>
</dbReference>
<dbReference type="Pfam" id="PF13625">
    <property type="entry name" value="Helicase_C_3"/>
    <property type="match status" value="1"/>
</dbReference>
<gene>
    <name evidence="2" type="ORF">BKA15_004815</name>
</gene>
<proteinExistence type="predicted"/>
<comment type="caution">
    <text evidence="2">The sequence shown here is derived from an EMBL/GenBank/DDBJ whole genome shotgun (WGS) entry which is preliminary data.</text>
</comment>
<dbReference type="RefSeq" id="WP_179755015.1">
    <property type="nucleotide sequence ID" value="NZ_JACCBU010000001.1"/>
</dbReference>
<accession>A0A7Y9LEX2</accession>